<gene>
    <name evidence="9" type="ORF">AURANDRAFT_67313</name>
</gene>
<evidence type="ECO:0000256" key="3">
    <source>
        <dbReference type="ARBA" id="ARBA00022741"/>
    </source>
</evidence>
<feature type="compositionally biased region" description="Basic and acidic residues" evidence="6">
    <location>
        <begin position="419"/>
        <end position="434"/>
    </location>
</feature>
<dbReference type="PROSITE" id="PS50011">
    <property type="entry name" value="PROTEIN_KINASE_DOM"/>
    <property type="match status" value="1"/>
</dbReference>
<feature type="transmembrane region" description="Helical" evidence="7">
    <location>
        <begin position="42"/>
        <end position="65"/>
    </location>
</feature>
<dbReference type="AlphaFoldDB" id="F0YKQ8"/>
<evidence type="ECO:0000256" key="7">
    <source>
        <dbReference type="SAM" id="Phobius"/>
    </source>
</evidence>
<reference evidence="9 10" key="1">
    <citation type="journal article" date="2011" name="Proc. Natl. Acad. Sci. U.S.A.">
        <title>Niche of harmful alga Aureococcus anophagefferens revealed through ecogenomics.</title>
        <authorList>
            <person name="Gobler C.J."/>
            <person name="Berry D.L."/>
            <person name="Dyhrman S.T."/>
            <person name="Wilhelm S.W."/>
            <person name="Salamov A."/>
            <person name="Lobanov A.V."/>
            <person name="Zhang Y."/>
            <person name="Collier J.L."/>
            <person name="Wurch L.L."/>
            <person name="Kustka A.B."/>
            <person name="Dill B.D."/>
            <person name="Shah M."/>
            <person name="VerBerkmoes N.C."/>
            <person name="Kuo A."/>
            <person name="Terry A."/>
            <person name="Pangilinan J."/>
            <person name="Lindquist E.A."/>
            <person name="Lucas S."/>
            <person name="Paulsen I.T."/>
            <person name="Hattenrath-Lehmann T.K."/>
            <person name="Talmage S.C."/>
            <person name="Walker E.A."/>
            <person name="Koch F."/>
            <person name="Burson A.M."/>
            <person name="Marcoval M.A."/>
            <person name="Tang Y.Z."/>
            <person name="Lecleir G.R."/>
            <person name="Coyne K.J."/>
            <person name="Berg G.M."/>
            <person name="Bertrand E.M."/>
            <person name="Saito M.A."/>
            <person name="Gladyshev V.N."/>
            <person name="Grigoriev I.V."/>
        </authorList>
    </citation>
    <scope>NUCLEOTIDE SEQUENCE [LARGE SCALE GENOMIC DNA]</scope>
    <source>
        <strain evidence="10">CCMP 1984</strain>
    </source>
</reference>
<evidence type="ECO:0000256" key="1">
    <source>
        <dbReference type="ARBA" id="ARBA00022527"/>
    </source>
</evidence>
<evidence type="ECO:0000313" key="10">
    <source>
        <dbReference type="Proteomes" id="UP000002729"/>
    </source>
</evidence>
<dbReference type="GeneID" id="20226179"/>
<dbReference type="GO" id="GO:0004674">
    <property type="term" value="F:protein serine/threonine kinase activity"/>
    <property type="evidence" value="ECO:0007669"/>
    <property type="project" value="UniProtKB-KW"/>
</dbReference>
<dbReference type="EMBL" id="GL833153">
    <property type="protein sequence ID" value="EGB04277.1"/>
    <property type="molecule type" value="Genomic_DNA"/>
</dbReference>
<protein>
    <recommendedName>
        <fullName evidence="8">Protein kinase domain-containing protein</fullName>
    </recommendedName>
</protein>
<feature type="region of interest" description="Disordered" evidence="6">
    <location>
        <begin position="419"/>
        <end position="465"/>
    </location>
</feature>
<evidence type="ECO:0000259" key="8">
    <source>
        <dbReference type="PROSITE" id="PS50011"/>
    </source>
</evidence>
<evidence type="ECO:0000256" key="6">
    <source>
        <dbReference type="SAM" id="MobiDB-lite"/>
    </source>
</evidence>
<keyword evidence="2" id="KW-0808">Transferase</keyword>
<dbReference type="InParanoid" id="F0YKQ8"/>
<keyword evidence="5" id="KW-0067">ATP-binding</keyword>
<dbReference type="GO" id="GO:0005524">
    <property type="term" value="F:ATP binding"/>
    <property type="evidence" value="ECO:0007669"/>
    <property type="project" value="UniProtKB-KW"/>
</dbReference>
<dbReference type="SUPFAM" id="SSF56112">
    <property type="entry name" value="Protein kinase-like (PK-like)"/>
    <property type="match status" value="1"/>
</dbReference>
<dbReference type="SMART" id="SM00220">
    <property type="entry name" value="S_TKc"/>
    <property type="match status" value="1"/>
</dbReference>
<keyword evidence="7" id="KW-0812">Transmembrane</keyword>
<dbReference type="GO" id="GO:0005634">
    <property type="term" value="C:nucleus"/>
    <property type="evidence" value="ECO:0007669"/>
    <property type="project" value="TreeGrafter"/>
</dbReference>
<sequence length="867" mass="97062">MLEPIPADMHDGINISIRMLEPIPQAKAPTPGRARRGRRAPVLLLLGLVLILTPPAHFIWVQFYLGGLENFNFGLEVLSGTQEQEDHIHIQMEWVSLLCWALLSIRQSPAKYQAVSREVSGSLPRSIRQSPAKTTDGLPRSIRQSPAKYQAVSREVSGSLPRSIRHSPAKYQAVSREVSGSLPRSIRQSPAKHQAVSREVSGSLPRSIRRIETELKIMLVRSGVIDTTQWSAALASRNYLYFVVERFGEELYALLKRDKTALTSAQQAGVVHGVAAGLAHMHSLDLVHRDVKPENCCGSLGFFAPDMLDPAGYDGCAADAWSLGCLALELAAGSRIFARVWFREYKDFFALRGDRNGEHGRFVANLAPLTLALRGRGELAAPPDVAHDLEECRARPRGAAGAERRRHVAFRRRGAAGVARHEDLAHGRDLHDQPARVVGDGHASAPQFRKEARRRAVRRRAADEAERQPVDVEFPEVREQRRQRAMVVEDDGFVDAVLRLGDADDHRRARGQRERERRAPSARIISGADVGCSIIEAPLVHELFHVVLQRRLCHAERLRGLAVRLGFIFVKRLYDLLLDLVVELRLAPAVGSLPPRRPVANLRVVQLHARGTVRSIDTELTRRFRRRAARGRTAEALKVARDPRLERFLHKLTDGNAAHAVNIMTTALRYIPQSNFEVRPTPFGSYGGSLDFVGAPYGLEPGALRAASDEIVRNWDNVEIRTKQFWHGFEYGVLQDEDADAFPAHVRRMPRQVAFNLSSGRARESKLFPCLRQILHTILERVRVLGFHLTLMDLHVLRQSSEHACFEEHLDLHNANDVAIICVLSRSDTHDESEGAEEYAQEKSGVHIRTLPLSQTCPKVRFHGCVL</sequence>
<dbReference type="PANTHER" id="PTHR24345">
    <property type="entry name" value="SERINE/THREONINE-PROTEIN KINASE PLK"/>
    <property type="match status" value="1"/>
</dbReference>
<keyword evidence="10" id="KW-1185">Reference proteome</keyword>
<keyword evidence="3" id="KW-0547">Nucleotide-binding</keyword>
<dbReference type="Proteomes" id="UP000002729">
    <property type="component" value="Unassembled WGS sequence"/>
</dbReference>
<dbReference type="OrthoDB" id="4062651at2759"/>
<keyword evidence="1" id="KW-0723">Serine/threonine-protein kinase</keyword>
<evidence type="ECO:0000256" key="2">
    <source>
        <dbReference type="ARBA" id="ARBA00022679"/>
    </source>
</evidence>
<dbReference type="InterPro" id="IPR000719">
    <property type="entry name" value="Prot_kinase_dom"/>
</dbReference>
<dbReference type="Pfam" id="PF00069">
    <property type="entry name" value="Pkinase"/>
    <property type="match status" value="1"/>
</dbReference>
<organism evidence="10">
    <name type="scientific">Aureococcus anophagefferens</name>
    <name type="common">Harmful bloom alga</name>
    <dbReference type="NCBI Taxonomy" id="44056"/>
    <lineage>
        <taxon>Eukaryota</taxon>
        <taxon>Sar</taxon>
        <taxon>Stramenopiles</taxon>
        <taxon>Ochrophyta</taxon>
        <taxon>Pelagophyceae</taxon>
        <taxon>Pelagomonadales</taxon>
        <taxon>Pelagomonadaceae</taxon>
        <taxon>Aureococcus</taxon>
    </lineage>
</organism>
<feature type="domain" description="Protein kinase" evidence="8">
    <location>
        <begin position="149"/>
        <end position="410"/>
    </location>
</feature>
<dbReference type="KEGG" id="aaf:AURANDRAFT_67313"/>
<evidence type="ECO:0000256" key="4">
    <source>
        <dbReference type="ARBA" id="ARBA00022777"/>
    </source>
</evidence>
<proteinExistence type="predicted"/>
<evidence type="ECO:0000313" key="9">
    <source>
        <dbReference type="EMBL" id="EGB04277.1"/>
    </source>
</evidence>
<keyword evidence="4" id="KW-0418">Kinase</keyword>
<evidence type="ECO:0000256" key="5">
    <source>
        <dbReference type="ARBA" id="ARBA00022840"/>
    </source>
</evidence>
<accession>F0YKQ8</accession>
<dbReference type="eggNOG" id="KOG0588">
    <property type="taxonomic scope" value="Eukaryota"/>
</dbReference>
<dbReference type="Gene3D" id="1.10.510.10">
    <property type="entry name" value="Transferase(Phosphotransferase) domain 1"/>
    <property type="match status" value="2"/>
</dbReference>
<dbReference type="PANTHER" id="PTHR24345:SF0">
    <property type="entry name" value="CELL CYCLE SERINE_THREONINE-PROTEIN KINASE CDC5_MSD2"/>
    <property type="match status" value="1"/>
</dbReference>
<keyword evidence="7" id="KW-0472">Membrane</keyword>
<keyword evidence="7" id="KW-1133">Transmembrane helix</keyword>
<dbReference type="RefSeq" id="XP_009040987.1">
    <property type="nucleotide sequence ID" value="XM_009042739.1"/>
</dbReference>
<name>F0YKQ8_AURAN</name>
<dbReference type="InterPro" id="IPR011009">
    <property type="entry name" value="Kinase-like_dom_sf"/>
</dbReference>